<keyword evidence="2" id="KW-0472">Membrane</keyword>
<feature type="region of interest" description="Disordered" evidence="1">
    <location>
        <begin position="159"/>
        <end position="223"/>
    </location>
</feature>
<dbReference type="AlphaFoldDB" id="A0A8G1RIK0"/>
<keyword evidence="2" id="KW-1133">Transmembrane helix</keyword>
<name>A0A8G1RIK0_9EURO</name>
<dbReference type="VEuPathDB" id="FungiDB:BO72DRAFT_439762"/>
<protein>
    <submittedName>
        <fullName evidence="3">Uncharacterized protein</fullName>
    </submittedName>
</protein>
<proteinExistence type="predicted"/>
<keyword evidence="2" id="KW-0812">Transmembrane</keyword>
<feature type="transmembrane region" description="Helical" evidence="2">
    <location>
        <begin position="14"/>
        <end position="35"/>
    </location>
</feature>
<dbReference type="OrthoDB" id="4526693at2759"/>
<evidence type="ECO:0000256" key="1">
    <source>
        <dbReference type="SAM" id="MobiDB-lite"/>
    </source>
</evidence>
<evidence type="ECO:0000313" key="4">
    <source>
        <dbReference type="Proteomes" id="UP000249789"/>
    </source>
</evidence>
<evidence type="ECO:0000256" key="2">
    <source>
        <dbReference type="SAM" id="Phobius"/>
    </source>
</evidence>
<dbReference type="RefSeq" id="XP_040796427.1">
    <property type="nucleotide sequence ID" value="XM_040943425.1"/>
</dbReference>
<reference evidence="3 4" key="1">
    <citation type="submission" date="2018-02" db="EMBL/GenBank/DDBJ databases">
        <title>The genomes of Aspergillus section Nigri reveals drivers in fungal speciation.</title>
        <authorList>
            <consortium name="DOE Joint Genome Institute"/>
            <person name="Vesth T.C."/>
            <person name="Nybo J."/>
            <person name="Theobald S."/>
            <person name="Brandl J."/>
            <person name="Frisvad J.C."/>
            <person name="Nielsen K.F."/>
            <person name="Lyhne E.K."/>
            <person name="Kogle M.E."/>
            <person name="Kuo A."/>
            <person name="Riley R."/>
            <person name="Clum A."/>
            <person name="Nolan M."/>
            <person name="Lipzen A."/>
            <person name="Salamov A."/>
            <person name="Henrissat B."/>
            <person name="Wiebenga A."/>
            <person name="De vries R.P."/>
            <person name="Grigoriev I.V."/>
            <person name="Mortensen U.H."/>
            <person name="Andersen M.R."/>
            <person name="Baker S.E."/>
        </authorList>
    </citation>
    <scope>NUCLEOTIDE SEQUENCE [LARGE SCALE GENOMIC DNA]</scope>
    <source>
        <strain evidence="3 4">CBS 313.89</strain>
    </source>
</reference>
<dbReference type="GeneID" id="63860758"/>
<accession>A0A8G1RIK0</accession>
<sequence>MRCTNLKTAIPKNIQIASLGIIYFAACIVCALVLLQRIRRRRLRYASAERQMDPLSSSLEKGGGDGPSSPVGQGYGVAYLQYPISHHASSFPSACDVLQPLSHLSQLPSSGYLAAVLTRERSSWTPQHSYSGDELALPAPGNADMNGIFNSSTCQNDLGGLSSERLNGGSMAPNAPPRTGSSPVGWRTESHSQEPPLNVAESSGTQPTRKSEHAVQYMRDADEEGVRTWKRVVVEYS</sequence>
<dbReference type="Proteomes" id="UP000249789">
    <property type="component" value="Unassembled WGS sequence"/>
</dbReference>
<organism evidence="3 4">
    <name type="scientific">Aspergillus fijiensis CBS 313.89</name>
    <dbReference type="NCBI Taxonomy" id="1448319"/>
    <lineage>
        <taxon>Eukaryota</taxon>
        <taxon>Fungi</taxon>
        <taxon>Dikarya</taxon>
        <taxon>Ascomycota</taxon>
        <taxon>Pezizomycotina</taxon>
        <taxon>Eurotiomycetes</taxon>
        <taxon>Eurotiomycetidae</taxon>
        <taxon>Eurotiales</taxon>
        <taxon>Aspergillaceae</taxon>
        <taxon>Aspergillus</taxon>
    </lineage>
</organism>
<evidence type="ECO:0000313" key="3">
    <source>
        <dbReference type="EMBL" id="RAK72415.1"/>
    </source>
</evidence>
<dbReference type="EMBL" id="KZ824696">
    <property type="protein sequence ID" value="RAK72415.1"/>
    <property type="molecule type" value="Genomic_DNA"/>
</dbReference>
<keyword evidence="4" id="KW-1185">Reference proteome</keyword>
<gene>
    <name evidence="3" type="ORF">BO72DRAFT_439762</name>
</gene>